<dbReference type="Proteomes" id="UP001057702">
    <property type="component" value="Unassembled WGS sequence"/>
</dbReference>
<organism evidence="1 2">
    <name type="scientific">Streptomyces humicola</name>
    <dbReference type="NCBI Taxonomy" id="2953240"/>
    <lineage>
        <taxon>Bacteria</taxon>
        <taxon>Bacillati</taxon>
        <taxon>Actinomycetota</taxon>
        <taxon>Actinomycetes</taxon>
        <taxon>Kitasatosporales</taxon>
        <taxon>Streptomycetaceae</taxon>
        <taxon>Streptomyces</taxon>
    </lineage>
</organism>
<gene>
    <name evidence="1" type="ORF">NGB36_16900</name>
</gene>
<dbReference type="EMBL" id="JANFNG010000012">
    <property type="protein sequence ID" value="MCQ4082239.1"/>
    <property type="molecule type" value="Genomic_DNA"/>
</dbReference>
<evidence type="ECO:0000313" key="1">
    <source>
        <dbReference type="EMBL" id="MCQ4082239.1"/>
    </source>
</evidence>
<protein>
    <submittedName>
        <fullName evidence="1">Uncharacterized protein</fullName>
    </submittedName>
</protein>
<keyword evidence="2" id="KW-1185">Reference proteome</keyword>
<proteinExistence type="predicted"/>
<dbReference type="RefSeq" id="WP_255921148.1">
    <property type="nucleotide sequence ID" value="NZ_JANFNG010000012.1"/>
</dbReference>
<sequence>MAFEAFGVLTPAQADGLACVVCDADFLRVAVAHVPVGRSDTGSQVFACKGACALRVAEEVERLVRELRAAASEDGGAG</sequence>
<name>A0ABT1PX67_9ACTN</name>
<accession>A0ABT1PX67</accession>
<evidence type="ECO:0000313" key="2">
    <source>
        <dbReference type="Proteomes" id="UP001057702"/>
    </source>
</evidence>
<reference evidence="1" key="1">
    <citation type="submission" date="2022-06" db="EMBL/GenBank/DDBJ databases">
        <title>Draft genome sequence of Streptomyces sp. RB6PN25 isolated from peat swamp forest in Thailand.</title>
        <authorList>
            <person name="Duangmal K."/>
            <person name="Klaysubun C."/>
        </authorList>
    </citation>
    <scope>NUCLEOTIDE SEQUENCE</scope>
    <source>
        <strain evidence="1">RB6PN25</strain>
    </source>
</reference>
<comment type="caution">
    <text evidence="1">The sequence shown here is derived from an EMBL/GenBank/DDBJ whole genome shotgun (WGS) entry which is preliminary data.</text>
</comment>